<dbReference type="NCBIfam" id="NF004776">
    <property type="entry name" value="PRK06116.1"/>
    <property type="match status" value="1"/>
</dbReference>
<comment type="function">
    <text evidence="12">Catalyzes the reduction of glutathione disulfide (GSSG) to reduced glutathione (GSH). Constitutes the major mechanism to maintain a high GSH:GSSG ratio in the cytosol.</text>
</comment>
<dbReference type="EC" id="1.8.1.7" evidence="12"/>
<dbReference type="AlphaFoldDB" id="A0A7S4QPY9"/>
<dbReference type="PRINTS" id="PR00411">
    <property type="entry name" value="PNDRDTASEI"/>
</dbReference>
<keyword evidence="4 9" id="KW-0274">FAD</keyword>
<evidence type="ECO:0000256" key="8">
    <source>
        <dbReference type="PIRSR" id="PIRSR000350-2"/>
    </source>
</evidence>
<keyword evidence="3 11" id="KW-0285">Flavoprotein</keyword>
<dbReference type="InterPro" id="IPR046952">
    <property type="entry name" value="GSHR/TRXR-like"/>
</dbReference>
<dbReference type="PANTHER" id="PTHR42737">
    <property type="entry name" value="GLUTATHIONE REDUCTASE"/>
    <property type="match status" value="1"/>
</dbReference>
<dbReference type="GO" id="GO:0050661">
    <property type="term" value="F:NADP binding"/>
    <property type="evidence" value="ECO:0007669"/>
    <property type="project" value="InterPro"/>
</dbReference>
<dbReference type="SUPFAM" id="SSF51905">
    <property type="entry name" value="FAD/NAD(P)-binding domain"/>
    <property type="match status" value="1"/>
</dbReference>
<dbReference type="GO" id="GO:0045454">
    <property type="term" value="P:cell redox homeostasis"/>
    <property type="evidence" value="ECO:0007669"/>
    <property type="project" value="InterPro"/>
</dbReference>
<evidence type="ECO:0000256" key="5">
    <source>
        <dbReference type="ARBA" id="ARBA00023002"/>
    </source>
</evidence>
<dbReference type="PRINTS" id="PR00368">
    <property type="entry name" value="FADPNR"/>
</dbReference>
<proteinExistence type="inferred from homology"/>
<keyword evidence="5 11" id="KW-0560">Oxidoreductase</keyword>
<dbReference type="SUPFAM" id="SSF55424">
    <property type="entry name" value="FAD/NAD-linked reductases, dimerisation (C-terminal) domain"/>
    <property type="match status" value="1"/>
</dbReference>
<feature type="domain" description="Pyridine nucleotide-disulphide oxidoreductase dimerisation" evidence="13">
    <location>
        <begin position="350"/>
        <end position="464"/>
    </location>
</feature>
<dbReference type="InterPro" id="IPR001100">
    <property type="entry name" value="Pyr_nuc-diS_OxRdtase"/>
</dbReference>
<dbReference type="GO" id="GO:0004362">
    <property type="term" value="F:glutathione-disulfide reductase (NADPH) activity"/>
    <property type="evidence" value="ECO:0007669"/>
    <property type="project" value="UniProtKB-EC"/>
</dbReference>
<evidence type="ECO:0000256" key="9">
    <source>
        <dbReference type="PIRSR" id="PIRSR000350-3"/>
    </source>
</evidence>
<evidence type="ECO:0000256" key="3">
    <source>
        <dbReference type="ARBA" id="ARBA00022630"/>
    </source>
</evidence>
<dbReference type="InterPro" id="IPR012999">
    <property type="entry name" value="Pyr_OxRdtase_I_AS"/>
</dbReference>
<comment type="cofactor">
    <cofactor evidence="9">
        <name>FAD</name>
        <dbReference type="ChEBI" id="CHEBI:57692"/>
    </cofactor>
    <text evidence="9">Binds 1 FAD per subunit.</text>
</comment>
<dbReference type="PANTHER" id="PTHR42737:SF2">
    <property type="entry name" value="GLUTATHIONE REDUCTASE"/>
    <property type="match status" value="1"/>
</dbReference>
<feature type="binding site" evidence="9">
    <location>
        <position position="55"/>
    </location>
    <ligand>
        <name>FAD</name>
        <dbReference type="ChEBI" id="CHEBI:57692"/>
    </ligand>
</feature>
<name>A0A7S4QPY9_9STRA</name>
<keyword evidence="9" id="KW-0547">Nucleotide-binding</keyword>
<evidence type="ECO:0000256" key="1">
    <source>
        <dbReference type="ARBA" id="ARBA00007532"/>
    </source>
</evidence>
<sequence>MSAEKKYDYDLLVIGGGSGGSGAAKRAVSHGAKVAIIESARPGGTCVNVGCVPKKVMWSAATIADTLKHDVEHYGFPSLGDAVPKLDWAKLKKARDGYIKRLNGIYSNGWKNAGIDLIEGYGAFKDANTVVVTKGDESWELTADKIVIATGGRPSLPPTDGLEHCIDSDGFFDMEELPKVVVVVGAGYIAVELAGVLNSLGSEVHLVVRKGKALRTFDPAISDGLDAEMIKAGIHIHRNTNGVKKVEIQNGKKTVTTESGDTIYGADVVLMAPGRVPNVENLNLDKVGVKLGRKYIDVDEYSNTSVPNIYALGDVCGVVELTPMAIAAGRRLSDRLFGGIENAKVSYENVPTVVFSHPTIGTCGMTEPQAIEKYGEENIKVYNSKFANLYYGIFDVEQADKPKTIMKLITAGEDEKVVGIHVLGMGSDEMMQGFGVAMKMGCTKADLDSCIAIHPTASEELVTMGAWGTSAQVSGAISPPLNGAAAAEPKLKSKI</sequence>
<keyword evidence="9" id="KW-0520">NAD</keyword>
<feature type="binding site" evidence="9">
    <location>
        <position position="122"/>
    </location>
    <ligand>
        <name>FAD</name>
        <dbReference type="ChEBI" id="CHEBI:57692"/>
    </ligand>
</feature>
<dbReference type="GO" id="GO:0050660">
    <property type="term" value="F:flavin adenine dinucleotide binding"/>
    <property type="evidence" value="ECO:0007669"/>
    <property type="project" value="InterPro"/>
</dbReference>
<keyword evidence="12" id="KW-0521">NADP</keyword>
<feature type="disulfide bond" description="Redox-active" evidence="10">
    <location>
        <begin position="46"/>
        <end position="51"/>
    </location>
</feature>
<reference evidence="15" key="1">
    <citation type="submission" date="2021-01" db="EMBL/GenBank/DDBJ databases">
        <authorList>
            <person name="Corre E."/>
            <person name="Pelletier E."/>
            <person name="Niang G."/>
            <person name="Scheremetjew M."/>
            <person name="Finn R."/>
            <person name="Kale V."/>
            <person name="Holt S."/>
            <person name="Cochrane G."/>
            <person name="Meng A."/>
            <person name="Brown T."/>
            <person name="Cohen L."/>
        </authorList>
    </citation>
    <scope>NUCLEOTIDE SEQUENCE</scope>
    <source>
        <strain evidence="15">GSO104</strain>
    </source>
</reference>
<dbReference type="FunFam" id="3.30.390.30:FF:000003">
    <property type="entry name" value="Glutathione reductase"/>
    <property type="match status" value="1"/>
</dbReference>
<feature type="domain" description="FAD/NAD(P)-binding" evidence="14">
    <location>
        <begin position="9"/>
        <end position="329"/>
    </location>
</feature>
<evidence type="ECO:0000256" key="11">
    <source>
        <dbReference type="RuleBase" id="RU003691"/>
    </source>
</evidence>
<evidence type="ECO:0000256" key="10">
    <source>
        <dbReference type="PIRSR" id="PIRSR000350-4"/>
    </source>
</evidence>
<keyword evidence="7 11" id="KW-0676">Redox-active center</keyword>
<evidence type="ECO:0000256" key="6">
    <source>
        <dbReference type="ARBA" id="ARBA00023157"/>
    </source>
</evidence>
<dbReference type="InterPro" id="IPR006322">
    <property type="entry name" value="Glutathione_Rdtase_euk/bac"/>
</dbReference>
<comment type="subcellular location">
    <subcellularLocation>
        <location evidence="12">Cytoplasm</location>
    </subcellularLocation>
</comment>
<dbReference type="InterPro" id="IPR016156">
    <property type="entry name" value="FAD/NAD-linked_Rdtase_dimer_sf"/>
</dbReference>
<dbReference type="PIRSF" id="PIRSF000350">
    <property type="entry name" value="Mercury_reductase_MerA"/>
    <property type="match status" value="1"/>
</dbReference>
<dbReference type="EMBL" id="HBNS01007544">
    <property type="protein sequence ID" value="CAE4590371.1"/>
    <property type="molecule type" value="Transcribed_RNA"/>
</dbReference>
<dbReference type="FunFam" id="3.50.50.60:FF:000235">
    <property type="entry name" value="Glutathione reductase"/>
    <property type="match status" value="1"/>
</dbReference>
<evidence type="ECO:0000256" key="7">
    <source>
        <dbReference type="ARBA" id="ARBA00023284"/>
    </source>
</evidence>
<feature type="binding site" evidence="9">
    <location>
        <position position="274"/>
    </location>
    <ligand>
        <name>NAD(+)</name>
        <dbReference type="ChEBI" id="CHEBI:57540"/>
    </ligand>
</feature>
<dbReference type="GO" id="GO:0005829">
    <property type="term" value="C:cytosol"/>
    <property type="evidence" value="ECO:0007669"/>
    <property type="project" value="TreeGrafter"/>
</dbReference>
<evidence type="ECO:0000256" key="4">
    <source>
        <dbReference type="ARBA" id="ARBA00022827"/>
    </source>
</evidence>
<keyword evidence="6" id="KW-1015">Disulfide bond</keyword>
<accession>A0A7S4QPY9</accession>
<organism evidence="15">
    <name type="scientific">Ditylum brightwellii</name>
    <dbReference type="NCBI Taxonomy" id="49249"/>
    <lineage>
        <taxon>Eukaryota</taxon>
        <taxon>Sar</taxon>
        <taxon>Stramenopiles</taxon>
        <taxon>Ochrophyta</taxon>
        <taxon>Bacillariophyta</taxon>
        <taxon>Mediophyceae</taxon>
        <taxon>Lithodesmiophycidae</taxon>
        <taxon>Lithodesmiales</taxon>
        <taxon>Lithodesmiaceae</taxon>
        <taxon>Ditylum</taxon>
    </lineage>
</organism>
<keyword evidence="12" id="KW-0963">Cytoplasm</keyword>
<feature type="binding site" evidence="9">
    <location>
        <begin position="185"/>
        <end position="192"/>
    </location>
    <ligand>
        <name>NAD(+)</name>
        <dbReference type="ChEBI" id="CHEBI:57540"/>
    </ligand>
</feature>
<gene>
    <name evidence="15" type="ORF">DBRI00130_LOCUS6110</name>
</gene>
<evidence type="ECO:0000259" key="14">
    <source>
        <dbReference type="Pfam" id="PF07992"/>
    </source>
</evidence>
<dbReference type="InterPro" id="IPR036188">
    <property type="entry name" value="FAD/NAD-bd_sf"/>
</dbReference>
<dbReference type="Gene3D" id="3.50.50.60">
    <property type="entry name" value="FAD/NAD(P)-binding domain"/>
    <property type="match status" value="2"/>
</dbReference>
<feature type="binding site" evidence="9">
    <location>
        <position position="314"/>
    </location>
    <ligand>
        <name>FAD</name>
        <dbReference type="ChEBI" id="CHEBI:57692"/>
    </ligand>
</feature>
<dbReference type="GO" id="GO:0005739">
    <property type="term" value="C:mitochondrion"/>
    <property type="evidence" value="ECO:0007669"/>
    <property type="project" value="TreeGrafter"/>
</dbReference>
<feature type="active site" description="Proton acceptor" evidence="8">
    <location>
        <position position="454"/>
    </location>
</feature>
<dbReference type="Gene3D" id="3.30.390.30">
    <property type="match status" value="1"/>
</dbReference>
<dbReference type="PROSITE" id="PS00076">
    <property type="entry name" value="PYRIDINE_REDOX_1"/>
    <property type="match status" value="1"/>
</dbReference>
<dbReference type="Pfam" id="PF07992">
    <property type="entry name" value="Pyr_redox_2"/>
    <property type="match status" value="1"/>
</dbReference>
<evidence type="ECO:0000259" key="13">
    <source>
        <dbReference type="Pfam" id="PF02852"/>
    </source>
</evidence>
<comment type="catalytic activity">
    <reaction evidence="12">
        <text>2 glutathione + NADP(+) = glutathione disulfide + NADPH + H(+)</text>
        <dbReference type="Rhea" id="RHEA:11740"/>
        <dbReference type="ChEBI" id="CHEBI:15378"/>
        <dbReference type="ChEBI" id="CHEBI:57783"/>
        <dbReference type="ChEBI" id="CHEBI:57925"/>
        <dbReference type="ChEBI" id="CHEBI:58297"/>
        <dbReference type="ChEBI" id="CHEBI:58349"/>
        <dbReference type="EC" id="1.8.1.7"/>
    </reaction>
</comment>
<dbReference type="NCBIfam" id="TIGR01421">
    <property type="entry name" value="gluta_reduc_1"/>
    <property type="match status" value="1"/>
</dbReference>
<dbReference type="Pfam" id="PF02852">
    <property type="entry name" value="Pyr_redox_dim"/>
    <property type="match status" value="1"/>
</dbReference>
<protein>
    <recommendedName>
        <fullName evidence="12">Glutathione reductase</fullName>
        <ecNumber evidence="12">1.8.1.7</ecNumber>
    </recommendedName>
</protein>
<comment type="subunit">
    <text evidence="2">Homodimer.</text>
</comment>
<dbReference type="GO" id="GO:0034599">
    <property type="term" value="P:cellular response to oxidative stress"/>
    <property type="evidence" value="ECO:0007669"/>
    <property type="project" value="TreeGrafter"/>
</dbReference>
<dbReference type="InterPro" id="IPR023753">
    <property type="entry name" value="FAD/NAD-binding_dom"/>
</dbReference>
<dbReference type="InterPro" id="IPR004099">
    <property type="entry name" value="Pyr_nucl-diS_OxRdtase_dimer"/>
</dbReference>
<evidence type="ECO:0000313" key="15">
    <source>
        <dbReference type="EMBL" id="CAE4590371.1"/>
    </source>
</evidence>
<dbReference type="GO" id="GO:0006749">
    <property type="term" value="P:glutathione metabolic process"/>
    <property type="evidence" value="ECO:0007669"/>
    <property type="project" value="InterPro"/>
</dbReference>
<comment type="similarity">
    <text evidence="1 11">Belongs to the class-I pyridine nucleotide-disulfide oxidoreductase family.</text>
</comment>
<evidence type="ECO:0000256" key="2">
    <source>
        <dbReference type="ARBA" id="ARBA00011738"/>
    </source>
</evidence>
<evidence type="ECO:0000256" key="12">
    <source>
        <dbReference type="RuleBase" id="RU365016"/>
    </source>
</evidence>